<evidence type="ECO:0000313" key="12">
    <source>
        <dbReference type="EMBL" id="NLR90337.1"/>
    </source>
</evidence>
<dbReference type="InterPro" id="IPR011990">
    <property type="entry name" value="TPR-like_helical_dom_sf"/>
</dbReference>
<keyword evidence="9" id="KW-0812">Transmembrane</keyword>
<protein>
    <recommendedName>
        <fullName evidence="2">histidine kinase</fullName>
        <ecNumber evidence="2">2.7.13.3</ecNumber>
    </recommendedName>
</protein>
<comment type="caution">
    <text evidence="12">The sequence shown here is derived from an EMBL/GenBank/DDBJ whole genome shotgun (WGS) entry which is preliminary data.</text>
</comment>
<comment type="catalytic activity">
    <reaction evidence="1">
        <text>ATP + protein L-histidine = ADP + protein N-phospho-L-histidine.</text>
        <dbReference type="EC" id="2.7.13.3"/>
    </reaction>
</comment>
<dbReference type="RefSeq" id="WP_168881040.1">
    <property type="nucleotide sequence ID" value="NZ_JABAIL010000001.1"/>
</dbReference>
<evidence type="ECO:0000256" key="4">
    <source>
        <dbReference type="ARBA" id="ARBA00022679"/>
    </source>
</evidence>
<keyword evidence="10" id="KW-0732">Signal</keyword>
<dbReference type="Pfam" id="PF02518">
    <property type="entry name" value="HATPase_c"/>
    <property type="match status" value="1"/>
</dbReference>
<dbReference type="Pfam" id="PF07568">
    <property type="entry name" value="HisKA_2"/>
    <property type="match status" value="1"/>
</dbReference>
<accession>A0A7X8SHP4</accession>
<keyword evidence="9" id="KW-0472">Membrane</keyword>
<keyword evidence="13" id="KW-1185">Reference proteome</keyword>
<dbReference type="InterPro" id="IPR036890">
    <property type="entry name" value="HATPase_C_sf"/>
</dbReference>
<reference evidence="12 13" key="1">
    <citation type="submission" date="2020-04" db="EMBL/GenBank/DDBJ databases">
        <title>Flammeovirga sp. SR4, a novel species isolated from seawater.</title>
        <authorList>
            <person name="Wang X."/>
        </authorList>
    </citation>
    <scope>NUCLEOTIDE SEQUENCE [LARGE SCALE GENOMIC DNA]</scope>
    <source>
        <strain evidence="12 13">SR4</strain>
    </source>
</reference>
<dbReference type="PROSITE" id="PS50005">
    <property type="entry name" value="TPR"/>
    <property type="match status" value="1"/>
</dbReference>
<evidence type="ECO:0000256" key="1">
    <source>
        <dbReference type="ARBA" id="ARBA00000085"/>
    </source>
</evidence>
<feature type="signal peptide" evidence="10">
    <location>
        <begin position="1"/>
        <end position="22"/>
    </location>
</feature>
<gene>
    <name evidence="12" type="ORF">HGP29_03930</name>
</gene>
<feature type="repeat" description="TPR" evidence="8">
    <location>
        <begin position="124"/>
        <end position="157"/>
    </location>
</feature>
<keyword evidence="8" id="KW-0802">TPR repeat</keyword>
<dbReference type="AlphaFoldDB" id="A0A7X8SHP4"/>
<dbReference type="PANTHER" id="PTHR41523">
    <property type="entry name" value="TWO-COMPONENT SYSTEM SENSOR PROTEIN"/>
    <property type="match status" value="1"/>
</dbReference>
<evidence type="ECO:0000256" key="7">
    <source>
        <dbReference type="ARBA" id="ARBA00022840"/>
    </source>
</evidence>
<dbReference type="EC" id="2.7.13.3" evidence="2"/>
<dbReference type="InterPro" id="IPR019734">
    <property type="entry name" value="TPR_rpt"/>
</dbReference>
<dbReference type="SUPFAM" id="SSF48452">
    <property type="entry name" value="TPR-like"/>
    <property type="match status" value="1"/>
</dbReference>
<name>A0A7X8SHP4_9BACT</name>
<dbReference type="SUPFAM" id="SSF55874">
    <property type="entry name" value="ATPase domain of HSP90 chaperone/DNA topoisomerase II/histidine kinase"/>
    <property type="match status" value="1"/>
</dbReference>
<dbReference type="PROSITE" id="PS50109">
    <property type="entry name" value="HIS_KIN"/>
    <property type="match status" value="1"/>
</dbReference>
<evidence type="ECO:0000259" key="11">
    <source>
        <dbReference type="PROSITE" id="PS50109"/>
    </source>
</evidence>
<dbReference type="Gene3D" id="3.30.565.10">
    <property type="entry name" value="Histidine kinase-like ATPase, C-terminal domain"/>
    <property type="match status" value="1"/>
</dbReference>
<dbReference type="SMART" id="SM00028">
    <property type="entry name" value="TPR"/>
    <property type="match status" value="4"/>
</dbReference>
<dbReference type="InterPro" id="IPR005467">
    <property type="entry name" value="His_kinase_dom"/>
</dbReference>
<keyword evidence="6" id="KW-0418">Kinase</keyword>
<dbReference type="Pfam" id="PF13424">
    <property type="entry name" value="TPR_12"/>
    <property type="match status" value="1"/>
</dbReference>
<feature type="chain" id="PRO_5031374765" description="histidine kinase" evidence="10">
    <location>
        <begin position="23"/>
        <end position="593"/>
    </location>
</feature>
<dbReference type="Gene3D" id="3.30.450.20">
    <property type="entry name" value="PAS domain"/>
    <property type="match status" value="1"/>
</dbReference>
<evidence type="ECO:0000313" key="13">
    <source>
        <dbReference type="Proteomes" id="UP000585050"/>
    </source>
</evidence>
<keyword evidence="5" id="KW-0547">Nucleotide-binding</keyword>
<dbReference type="InterPro" id="IPR003594">
    <property type="entry name" value="HATPase_dom"/>
</dbReference>
<evidence type="ECO:0000256" key="5">
    <source>
        <dbReference type="ARBA" id="ARBA00022741"/>
    </source>
</evidence>
<evidence type="ECO:0000256" key="2">
    <source>
        <dbReference type="ARBA" id="ARBA00012438"/>
    </source>
</evidence>
<dbReference type="Proteomes" id="UP000585050">
    <property type="component" value="Unassembled WGS sequence"/>
</dbReference>
<keyword evidence="4" id="KW-0808">Transferase</keyword>
<evidence type="ECO:0000256" key="6">
    <source>
        <dbReference type="ARBA" id="ARBA00022777"/>
    </source>
</evidence>
<sequence>MKTTNVLHLLLLIISTSLSLNAQTKHKADSLIVVLNEKESTLSKDSLAIYYNRIGYHLNSLESIPYLEKSIQLAEELEDYDQKSVAIENLSNIHRILGNNLRAIELLNEASQINIRLDNKYYECLNYAQLAGIYYTTYEYEEAIRYYKKAIRTFPENKKKLNYIFTINNTGECYRLLKQYDSAKVYLNRAITLNKATKSEVIDGFAYGNLGMVQFALGENDIAKTNLKKGVVKLKNNGDDLNAEIYNVELIKLDEIEHRTEGLETRYLTSYKVFKELQAKEQVKEISKELVRYYKNKGQYKDALFFEEEMILYKDSLINIESLRKLEDAKHQFDLDRVAFELELLKQKDALKSYVSICAAVIAMIFIALSVYLNYESKRRKKTNLLLQQQKDIIMEREEEKALLLKELNHRVKNNLQMISSLLNLQSNQLGDHPAVKAIDSGRFRVEAMSLIHQKLYQTDAHIDIDLKNYLEDLVLNLTFSFDASLQPQFEVDDIPLHIDKAIPLGLIVNELVTNAMKYAFEGIDNPQLIISVKKESELLIVKVMDNGIGLENSVSNGTSFGLHLVDSLVKQLNGTLSKDSSKGTIITLIISV</sequence>
<dbReference type="PANTHER" id="PTHR41523:SF8">
    <property type="entry name" value="ETHYLENE RESPONSE SENSOR PROTEIN"/>
    <property type="match status" value="1"/>
</dbReference>
<feature type="transmembrane region" description="Helical" evidence="9">
    <location>
        <begin position="354"/>
        <end position="375"/>
    </location>
</feature>
<evidence type="ECO:0000256" key="3">
    <source>
        <dbReference type="ARBA" id="ARBA00022553"/>
    </source>
</evidence>
<keyword evidence="7" id="KW-0067">ATP-binding</keyword>
<keyword evidence="3" id="KW-0597">Phosphoprotein</keyword>
<proteinExistence type="predicted"/>
<dbReference type="GO" id="GO:0004673">
    <property type="term" value="F:protein histidine kinase activity"/>
    <property type="evidence" value="ECO:0007669"/>
    <property type="project" value="UniProtKB-EC"/>
</dbReference>
<dbReference type="Gene3D" id="1.25.40.10">
    <property type="entry name" value="Tetratricopeptide repeat domain"/>
    <property type="match status" value="2"/>
</dbReference>
<dbReference type="GO" id="GO:0005524">
    <property type="term" value="F:ATP binding"/>
    <property type="evidence" value="ECO:0007669"/>
    <property type="project" value="UniProtKB-KW"/>
</dbReference>
<dbReference type="SMART" id="SM00387">
    <property type="entry name" value="HATPase_c"/>
    <property type="match status" value="1"/>
</dbReference>
<evidence type="ECO:0000256" key="9">
    <source>
        <dbReference type="SAM" id="Phobius"/>
    </source>
</evidence>
<evidence type="ECO:0000256" key="8">
    <source>
        <dbReference type="PROSITE-ProRule" id="PRU00339"/>
    </source>
</evidence>
<dbReference type="InterPro" id="IPR011495">
    <property type="entry name" value="Sig_transdc_His_kin_sub2_dim/P"/>
</dbReference>
<dbReference type="EMBL" id="JABAIL010000001">
    <property type="protein sequence ID" value="NLR90337.1"/>
    <property type="molecule type" value="Genomic_DNA"/>
</dbReference>
<keyword evidence="9" id="KW-1133">Transmembrane helix</keyword>
<feature type="domain" description="Histidine kinase" evidence="11">
    <location>
        <begin position="407"/>
        <end position="593"/>
    </location>
</feature>
<organism evidence="12 13">
    <name type="scientific">Flammeovirga agarivorans</name>
    <dbReference type="NCBI Taxonomy" id="2726742"/>
    <lineage>
        <taxon>Bacteria</taxon>
        <taxon>Pseudomonadati</taxon>
        <taxon>Bacteroidota</taxon>
        <taxon>Cytophagia</taxon>
        <taxon>Cytophagales</taxon>
        <taxon>Flammeovirgaceae</taxon>
        <taxon>Flammeovirga</taxon>
    </lineage>
</organism>
<evidence type="ECO:0000256" key="10">
    <source>
        <dbReference type="SAM" id="SignalP"/>
    </source>
</evidence>